<keyword evidence="5" id="KW-0874">Quinone</keyword>
<dbReference type="Gene3D" id="3.30.1370.20">
    <property type="entry name" value="D-lactate dehydrogenase, cap domain, subdomain 2"/>
    <property type="match status" value="1"/>
</dbReference>
<comment type="cofactor">
    <cofactor evidence="1 5">
        <name>FAD</name>
        <dbReference type="ChEBI" id="CHEBI:57692"/>
    </cofactor>
</comment>
<dbReference type="InterPro" id="IPR016164">
    <property type="entry name" value="FAD-linked_Oxase-like_C"/>
</dbReference>
<dbReference type="GO" id="GO:0008720">
    <property type="term" value="F:D-lactate dehydrogenase (NAD+) activity"/>
    <property type="evidence" value="ECO:0007669"/>
    <property type="project" value="UniProtKB-EC"/>
</dbReference>
<evidence type="ECO:0000256" key="1">
    <source>
        <dbReference type="ARBA" id="ARBA00001974"/>
    </source>
</evidence>
<evidence type="ECO:0000256" key="2">
    <source>
        <dbReference type="ARBA" id="ARBA00022630"/>
    </source>
</evidence>
<sequence length="554" mass="59996">MTGQALLRDLRVIVGRRHVLRAPRKTLRFRRGFRSGTGEALAVVRPGSLVELWRVVQRLVAADVAIIMQAANTGLTGGSTPPPQCGRAMAIINVMRIAGIHLLEQATQVVCLPGTTLAQLEARLAPLGREPHSVIGSSCLGASVVGGICNNSGGSLIERGPAYTELSLFAHVGADGRLELVNRLGIALGATPEEMLHRLETGDFAATPAPGFASAPDYVARVRDIDNATPARFNADPTRLHDCSGSAGHLVVFAVRLDTFARAQGAATFYIGTNDPAELTDLRRRMLASSAPLPISAEYIHRDAFDIADRYGRDIFHAIRLLGTARLPALFALKARIDAVGAAIGLADLSDRLLHRLGVLLPDQLPRRMRIWRERYEHHLLLTVDSASLDSVRRLLETSPGATSDGWFECTAGEAKQATLHRFVVAGAAVRYLAIHRADLTGLVALDIALPRNARTWIADAPSSVARALHYGHFFCHVFHRDYLVATGYDPDAVKAQLLAALDAEGAEYPAEHNVGRQYRARPALADFYRQIDPTNRFNPGIGKLPVGTGWQEI</sequence>
<dbReference type="InterPro" id="IPR016172">
    <property type="entry name" value="D-lactate_DH_C-sub1"/>
</dbReference>
<comment type="function">
    <text evidence="5">Catalyzes the oxidation of D-lactate to pyruvate.</text>
</comment>
<dbReference type="EMBL" id="JAVDRD010000005">
    <property type="protein sequence ID" value="MDR6511554.1"/>
    <property type="molecule type" value="Genomic_DNA"/>
</dbReference>
<name>A0ABU1MMJ5_9SPHN</name>
<dbReference type="RefSeq" id="WP_169050020.1">
    <property type="nucleotide sequence ID" value="NZ_JAVDRD010000005.1"/>
</dbReference>
<keyword evidence="2 5" id="KW-0285">Flavoprotein</keyword>
<dbReference type="Proteomes" id="UP001184150">
    <property type="component" value="Unassembled WGS sequence"/>
</dbReference>
<dbReference type="Gene3D" id="3.30.465.10">
    <property type="match status" value="1"/>
</dbReference>
<dbReference type="SUPFAM" id="SSF56176">
    <property type="entry name" value="FAD-binding/transporter-associated domain-like"/>
    <property type="match status" value="1"/>
</dbReference>
<dbReference type="PANTHER" id="PTHR43716">
    <property type="entry name" value="D-2-HYDROXYGLUTARATE DEHYDROGENASE, MITOCHONDRIAL"/>
    <property type="match status" value="1"/>
</dbReference>
<dbReference type="InterPro" id="IPR012256">
    <property type="entry name" value="D_lactate_DH"/>
</dbReference>
<dbReference type="Gene3D" id="3.30.43.10">
    <property type="entry name" value="Uridine Diphospho-n-acetylenolpyruvylglucosamine Reductase, domain 2"/>
    <property type="match status" value="1"/>
</dbReference>
<dbReference type="NCBIfam" id="NF008387">
    <property type="entry name" value="PRK11183.1"/>
    <property type="match status" value="1"/>
</dbReference>
<dbReference type="InterPro" id="IPR015409">
    <property type="entry name" value="Lactate_DH_C"/>
</dbReference>
<evidence type="ECO:0000256" key="5">
    <source>
        <dbReference type="PIRNR" id="PIRNR000101"/>
    </source>
</evidence>
<protein>
    <recommendedName>
        <fullName evidence="5">D-lactate dehydrogenase</fullName>
        <ecNumber evidence="5">1.1.5.12</ecNumber>
    </recommendedName>
</protein>
<evidence type="ECO:0000313" key="8">
    <source>
        <dbReference type="Proteomes" id="UP001184150"/>
    </source>
</evidence>
<reference evidence="7 8" key="1">
    <citation type="submission" date="2023-07" db="EMBL/GenBank/DDBJ databases">
        <title>Sorghum-associated microbial communities from plants grown in Nebraska, USA.</title>
        <authorList>
            <person name="Schachtman D."/>
        </authorList>
    </citation>
    <scope>NUCLEOTIDE SEQUENCE [LARGE SCALE GENOMIC DNA]</scope>
    <source>
        <strain evidence="7 8">DS1027</strain>
    </source>
</reference>
<dbReference type="InterPro" id="IPR016169">
    <property type="entry name" value="FAD-bd_PCMH_sub2"/>
</dbReference>
<comment type="catalytic activity">
    <reaction evidence="5">
        <text>(R)-lactate + a quinone = a quinol + pyruvate</text>
        <dbReference type="Rhea" id="RHEA:51468"/>
        <dbReference type="ChEBI" id="CHEBI:15361"/>
        <dbReference type="ChEBI" id="CHEBI:16004"/>
        <dbReference type="ChEBI" id="CHEBI:24646"/>
        <dbReference type="ChEBI" id="CHEBI:132124"/>
        <dbReference type="EC" id="1.1.5.12"/>
    </reaction>
</comment>
<keyword evidence="3 5" id="KW-0274">FAD</keyword>
<organism evidence="7 8">
    <name type="scientific">Novosphingobium capsulatum</name>
    <dbReference type="NCBI Taxonomy" id="13688"/>
    <lineage>
        <taxon>Bacteria</taxon>
        <taxon>Pseudomonadati</taxon>
        <taxon>Pseudomonadota</taxon>
        <taxon>Alphaproteobacteria</taxon>
        <taxon>Sphingomonadales</taxon>
        <taxon>Sphingomonadaceae</taxon>
        <taxon>Novosphingobium</taxon>
    </lineage>
</organism>
<gene>
    <name evidence="7" type="ORF">J2792_002426</name>
</gene>
<evidence type="ECO:0000256" key="3">
    <source>
        <dbReference type="ARBA" id="ARBA00022827"/>
    </source>
</evidence>
<dbReference type="PIRSF" id="PIRSF000101">
    <property type="entry name" value="D-lactate_dh"/>
    <property type="match status" value="1"/>
</dbReference>
<dbReference type="Pfam" id="PF09330">
    <property type="entry name" value="Lact-deh-memb"/>
    <property type="match status" value="1"/>
</dbReference>
<dbReference type="Pfam" id="PF01565">
    <property type="entry name" value="FAD_binding_4"/>
    <property type="match status" value="1"/>
</dbReference>
<accession>A0ABU1MMJ5</accession>
<dbReference type="PANTHER" id="PTHR43716:SF1">
    <property type="entry name" value="D-2-HYDROXYGLUTARATE DEHYDROGENASE, MITOCHONDRIAL"/>
    <property type="match status" value="1"/>
</dbReference>
<dbReference type="InterPro" id="IPR016173">
    <property type="entry name" value="D-lactate_DH_C-sub2"/>
</dbReference>
<dbReference type="InterPro" id="IPR036318">
    <property type="entry name" value="FAD-bd_PCMH-like_sf"/>
</dbReference>
<feature type="domain" description="FAD-binding PCMH-type" evidence="6">
    <location>
        <begin position="36"/>
        <end position="209"/>
    </location>
</feature>
<keyword evidence="8" id="KW-1185">Reference proteome</keyword>
<evidence type="ECO:0000259" key="6">
    <source>
        <dbReference type="PROSITE" id="PS51387"/>
    </source>
</evidence>
<keyword evidence="4 5" id="KW-0560">Oxidoreductase</keyword>
<dbReference type="PROSITE" id="PS51387">
    <property type="entry name" value="FAD_PCMH"/>
    <property type="match status" value="1"/>
</dbReference>
<proteinExistence type="predicted"/>
<dbReference type="Gene3D" id="3.30.70.610">
    <property type="entry name" value="D-lactate dehydrogenase, cap domain, subdomain 1"/>
    <property type="match status" value="2"/>
</dbReference>
<evidence type="ECO:0000256" key="4">
    <source>
        <dbReference type="ARBA" id="ARBA00023002"/>
    </source>
</evidence>
<dbReference type="SUPFAM" id="SSF55103">
    <property type="entry name" value="FAD-linked oxidases, C-terminal domain"/>
    <property type="match status" value="1"/>
</dbReference>
<comment type="caution">
    <text evidence="7">The sequence shown here is derived from an EMBL/GenBank/DDBJ whole genome shotgun (WGS) entry which is preliminary data.</text>
</comment>
<dbReference type="InterPro" id="IPR016167">
    <property type="entry name" value="FAD-bd_PCMH_sub1"/>
</dbReference>
<evidence type="ECO:0000313" key="7">
    <source>
        <dbReference type="EMBL" id="MDR6511554.1"/>
    </source>
</evidence>
<dbReference type="EC" id="1.1.5.12" evidence="5"/>
<dbReference type="InterPro" id="IPR016166">
    <property type="entry name" value="FAD-bd_PCMH"/>
</dbReference>
<dbReference type="InterPro" id="IPR051264">
    <property type="entry name" value="FAD-oxidored/transferase_4"/>
</dbReference>
<dbReference type="InterPro" id="IPR006094">
    <property type="entry name" value="Oxid_FAD_bind_N"/>
</dbReference>